<evidence type="ECO:0000313" key="1">
    <source>
        <dbReference type="EMBL" id="MBX8631969.1"/>
    </source>
</evidence>
<sequence>MFDRLKRAFGRRKSSAVAAASVNSAVVPEPSPAETLAAEEAVITALASAAELPSQRIEAEANETLDKIAALLANEPPKLKRGSPGGQEYVVRLTYNQKEWIESTYPSYAKEHGFAPFQRVVQAFVEKYMQSVEEIVNTAQSETPVYTESAGQEA</sequence>
<evidence type="ECO:0000313" key="2">
    <source>
        <dbReference type="EMBL" id="MBX8643278.1"/>
    </source>
</evidence>
<dbReference type="Proteomes" id="UP000716004">
    <property type="component" value="Unassembled WGS sequence"/>
</dbReference>
<organism evidence="1 3">
    <name type="scientific">Candidatus Sysuiplasma superficiale</name>
    <dbReference type="NCBI Taxonomy" id="2823368"/>
    <lineage>
        <taxon>Archaea</taxon>
        <taxon>Methanobacteriati</taxon>
        <taxon>Thermoplasmatota</taxon>
        <taxon>Thermoplasmata</taxon>
        <taxon>Candidatus Sysuiplasmatales</taxon>
        <taxon>Candidatus Sysuiplasmataceae</taxon>
        <taxon>Candidatus Sysuiplasma</taxon>
    </lineage>
</organism>
<name>A0A8J7YKQ0_9ARCH</name>
<reference evidence="1" key="1">
    <citation type="submission" date="2021-04" db="EMBL/GenBank/DDBJ databases">
        <title>Genomic insights into ecological role and evolution of a novel Thermoplasmata order Candidatus Sysuiplasmatales.</title>
        <authorList>
            <person name="Yuan Y."/>
        </authorList>
    </citation>
    <scope>NUCLEOTIDE SEQUENCE</scope>
    <source>
        <strain evidence="2">TUT19-bin139</strain>
        <strain evidence="1">YP2-bin.285</strain>
    </source>
</reference>
<proteinExistence type="predicted"/>
<dbReference type="AlphaFoldDB" id="A0A8J7YKQ0"/>
<dbReference type="EMBL" id="JAHEAC010000003">
    <property type="protein sequence ID" value="MBX8643278.1"/>
    <property type="molecule type" value="Genomic_DNA"/>
</dbReference>
<dbReference type="EMBL" id="JAGVSJ010000011">
    <property type="protein sequence ID" value="MBX8631969.1"/>
    <property type="molecule type" value="Genomic_DNA"/>
</dbReference>
<gene>
    <name evidence="1" type="ORF">J9259_05560</name>
    <name evidence="2" type="ORF">KIY12_00890</name>
</gene>
<accession>A0A8J7YKQ0</accession>
<protein>
    <submittedName>
        <fullName evidence="1">Uncharacterized protein</fullName>
    </submittedName>
</protein>
<dbReference type="Proteomes" id="UP000750197">
    <property type="component" value="Unassembled WGS sequence"/>
</dbReference>
<evidence type="ECO:0000313" key="3">
    <source>
        <dbReference type="Proteomes" id="UP000716004"/>
    </source>
</evidence>
<comment type="caution">
    <text evidence="1">The sequence shown here is derived from an EMBL/GenBank/DDBJ whole genome shotgun (WGS) entry which is preliminary data.</text>
</comment>